<dbReference type="OrthoDB" id="2495174at2759"/>
<evidence type="ECO:0000313" key="2">
    <source>
        <dbReference type="EMBL" id="KAA1117461.1"/>
    </source>
</evidence>
<feature type="chain" id="PRO_5022948989" description="C2H2-type domain-containing protein" evidence="1">
    <location>
        <begin position="21"/>
        <end position="133"/>
    </location>
</feature>
<evidence type="ECO:0000313" key="3">
    <source>
        <dbReference type="Proteomes" id="UP000324748"/>
    </source>
</evidence>
<gene>
    <name evidence="2" type="ORF">PGT21_008052</name>
</gene>
<sequence>MGFSVYLFLYLAAMLTVIRAQLLPSSILCAPARGPLITRDDCKKSLHRFSSESNVIFWSREVNFYSCGTCKLIITKPTLPRSVHHAAVHGDALTAMHLGMEKCEGKPTNATIGNSEPISVLLDHGNGEKCPNW</sequence>
<comment type="caution">
    <text evidence="2">The sequence shown here is derived from an EMBL/GenBank/DDBJ whole genome shotgun (WGS) entry which is preliminary data.</text>
</comment>
<evidence type="ECO:0008006" key="4">
    <source>
        <dbReference type="Google" id="ProtNLM"/>
    </source>
</evidence>
<accession>A0A5B0QVW2</accession>
<dbReference type="EMBL" id="VSWC01000002">
    <property type="protein sequence ID" value="KAA1117461.1"/>
    <property type="molecule type" value="Genomic_DNA"/>
</dbReference>
<reference evidence="2 3" key="1">
    <citation type="submission" date="2019-05" db="EMBL/GenBank/DDBJ databases">
        <title>Emergence of the Ug99 lineage of the wheat stem rust pathogen through somatic hybridization.</title>
        <authorList>
            <person name="Li F."/>
            <person name="Upadhyaya N.M."/>
            <person name="Sperschneider J."/>
            <person name="Matny O."/>
            <person name="Nguyen-Phuc H."/>
            <person name="Mago R."/>
            <person name="Raley C."/>
            <person name="Miller M.E."/>
            <person name="Silverstein K.A.T."/>
            <person name="Henningsen E."/>
            <person name="Hirsch C.D."/>
            <person name="Visser B."/>
            <person name="Pretorius Z.A."/>
            <person name="Steffenson B.J."/>
            <person name="Schwessinger B."/>
            <person name="Dodds P.N."/>
            <person name="Figueroa M."/>
        </authorList>
    </citation>
    <scope>NUCLEOTIDE SEQUENCE [LARGE SCALE GENOMIC DNA]</scope>
    <source>
        <strain evidence="2">21-0</strain>
    </source>
</reference>
<feature type="signal peptide" evidence="1">
    <location>
        <begin position="1"/>
        <end position="20"/>
    </location>
</feature>
<dbReference type="OMA" id="VIFWSPE"/>
<name>A0A5B0QVW2_PUCGR</name>
<dbReference type="AlphaFoldDB" id="A0A5B0QVW2"/>
<protein>
    <recommendedName>
        <fullName evidence="4">C2H2-type domain-containing protein</fullName>
    </recommendedName>
</protein>
<proteinExistence type="predicted"/>
<keyword evidence="3" id="KW-1185">Reference proteome</keyword>
<evidence type="ECO:0000256" key="1">
    <source>
        <dbReference type="SAM" id="SignalP"/>
    </source>
</evidence>
<organism evidence="2 3">
    <name type="scientific">Puccinia graminis f. sp. tritici</name>
    <dbReference type="NCBI Taxonomy" id="56615"/>
    <lineage>
        <taxon>Eukaryota</taxon>
        <taxon>Fungi</taxon>
        <taxon>Dikarya</taxon>
        <taxon>Basidiomycota</taxon>
        <taxon>Pucciniomycotina</taxon>
        <taxon>Pucciniomycetes</taxon>
        <taxon>Pucciniales</taxon>
        <taxon>Pucciniaceae</taxon>
        <taxon>Puccinia</taxon>
    </lineage>
</organism>
<dbReference type="Proteomes" id="UP000324748">
    <property type="component" value="Unassembled WGS sequence"/>
</dbReference>
<keyword evidence="1" id="KW-0732">Signal</keyword>